<gene>
    <name evidence="2" type="ORF">C1I98_12990</name>
</gene>
<sequence length="85" mass="9767">MSQRFGHIVDRMPYGSGSTGRQGTYIVEDGETGTRHSFMYADIVTEGFRTIRTGERVRFTVPADDPERAAYVIRLDLPDIEDYYR</sequence>
<dbReference type="EMBL" id="POUA01000083">
    <property type="protein sequence ID" value="PZG47995.1"/>
    <property type="molecule type" value="Genomic_DNA"/>
</dbReference>
<evidence type="ECO:0000313" key="2">
    <source>
        <dbReference type="EMBL" id="PZG47995.1"/>
    </source>
</evidence>
<accession>A0A2W2H7T0</accession>
<proteinExistence type="predicted"/>
<comment type="caution">
    <text evidence="2">The sequence shown here is derived from an EMBL/GenBank/DDBJ whole genome shotgun (WGS) entry which is preliminary data.</text>
</comment>
<keyword evidence="3" id="KW-1185">Reference proteome</keyword>
<feature type="region of interest" description="Disordered" evidence="1">
    <location>
        <begin position="1"/>
        <end position="24"/>
    </location>
</feature>
<reference evidence="2 3" key="1">
    <citation type="submission" date="2018-01" db="EMBL/GenBank/DDBJ databases">
        <title>Draft genome sequence of Sphaerisporangium sp. 7K107.</title>
        <authorList>
            <person name="Sahin N."/>
            <person name="Saygin H."/>
            <person name="Ay H."/>
        </authorList>
    </citation>
    <scope>NUCLEOTIDE SEQUENCE [LARGE SCALE GENOMIC DNA]</scope>
    <source>
        <strain evidence="2 3">7K107</strain>
    </source>
</reference>
<protein>
    <submittedName>
        <fullName evidence="2">Uncharacterized protein</fullName>
    </submittedName>
</protein>
<organism evidence="2 3">
    <name type="scientific">Spongiactinospora gelatinilytica</name>
    <dbReference type="NCBI Taxonomy" id="2666298"/>
    <lineage>
        <taxon>Bacteria</taxon>
        <taxon>Bacillati</taxon>
        <taxon>Actinomycetota</taxon>
        <taxon>Actinomycetes</taxon>
        <taxon>Streptosporangiales</taxon>
        <taxon>Streptosporangiaceae</taxon>
        <taxon>Spongiactinospora</taxon>
    </lineage>
</organism>
<evidence type="ECO:0000313" key="3">
    <source>
        <dbReference type="Proteomes" id="UP000248544"/>
    </source>
</evidence>
<dbReference type="AlphaFoldDB" id="A0A2W2H7T0"/>
<evidence type="ECO:0000256" key="1">
    <source>
        <dbReference type="SAM" id="MobiDB-lite"/>
    </source>
</evidence>
<name>A0A2W2H7T0_9ACTN</name>
<dbReference type="RefSeq" id="WP_111167424.1">
    <property type="nucleotide sequence ID" value="NZ_POUA01000083.1"/>
</dbReference>
<dbReference type="Proteomes" id="UP000248544">
    <property type="component" value="Unassembled WGS sequence"/>
</dbReference>